<feature type="signal peptide" evidence="1">
    <location>
        <begin position="1"/>
        <end position="26"/>
    </location>
</feature>
<evidence type="ECO:0000313" key="3">
    <source>
        <dbReference type="Proteomes" id="UP000762676"/>
    </source>
</evidence>
<organism evidence="2 3">
    <name type="scientific">Elysia marginata</name>
    <dbReference type="NCBI Taxonomy" id="1093978"/>
    <lineage>
        <taxon>Eukaryota</taxon>
        <taxon>Metazoa</taxon>
        <taxon>Spiralia</taxon>
        <taxon>Lophotrochozoa</taxon>
        <taxon>Mollusca</taxon>
        <taxon>Gastropoda</taxon>
        <taxon>Heterobranchia</taxon>
        <taxon>Euthyneura</taxon>
        <taxon>Panpulmonata</taxon>
        <taxon>Sacoglossa</taxon>
        <taxon>Placobranchoidea</taxon>
        <taxon>Plakobranchidae</taxon>
        <taxon>Elysia</taxon>
    </lineage>
</organism>
<dbReference type="AlphaFoldDB" id="A0AAV4JTR7"/>
<keyword evidence="1" id="KW-0732">Signal</keyword>
<dbReference type="Proteomes" id="UP000762676">
    <property type="component" value="Unassembled WGS sequence"/>
</dbReference>
<protein>
    <submittedName>
        <fullName evidence="2">Collagen alpha-4(VI) chain</fullName>
    </submittedName>
</protein>
<sequence length="619" mass="68930">MAVRNFLTIWPLVFTALTCVAVICDGFEFTFTALPPKSGQNCGVLQCSEKLSNNKHEANSGNFEISSLTIYKLNTSHGGRGENHWVKMAAVTPQSPRYNRTSDCLSVIGNLTDTQGSLTLEMFKPEDCASAEFYCVAEAVNTDRSQSTLMKSYIKTAGQSFSNQDYRTNSPEAFLPSNVDSGLSVGCAKNEDRFTLLMWEKLKYIEMRMEEYLRNQNTLRNQLQATDFNRLDDKLTSQVNGLSNQLQASEIRIGDRIDRLENRLEDKLTGQVIGSTSQSQGNKTDTCGEMSSKLSGLDGSVGAIVKNFKSFDKQMVKAETAASLASSKLSELDGKLETLSTGLSVVTNLTENLVSDFGGLSNGLSFVTNFTENLVSDFGGLSTGLSVVTNLTENLVSDFGGFRESFASNEHAPVGEFFDPLNTGWKEWRLAFRGTAYNNIPVYPAFLYGTGIPPEVEAGCKQFDHSLACINHYRNKDALENWSNVDEVLFAIYVKGQMVHHIMFNARGTDYIHWFEERRVILSSWTDLKRLSHNKFSISGHALVNGHHRRFLINHRYLSCPLDLGWFGAFDNLLGCPYETKNVAIPVFLYAPGKVVSRFQIPNVGRADAFGIFLKYHKK</sequence>
<evidence type="ECO:0000256" key="1">
    <source>
        <dbReference type="SAM" id="SignalP"/>
    </source>
</evidence>
<name>A0AAV4JTR7_9GAST</name>
<evidence type="ECO:0000313" key="2">
    <source>
        <dbReference type="EMBL" id="GFS24761.1"/>
    </source>
</evidence>
<comment type="caution">
    <text evidence="2">The sequence shown here is derived from an EMBL/GenBank/DDBJ whole genome shotgun (WGS) entry which is preliminary data.</text>
</comment>
<feature type="chain" id="PRO_5043663246" evidence="1">
    <location>
        <begin position="27"/>
        <end position="619"/>
    </location>
</feature>
<dbReference type="GO" id="GO:0005581">
    <property type="term" value="C:collagen trimer"/>
    <property type="evidence" value="ECO:0007669"/>
    <property type="project" value="UniProtKB-KW"/>
</dbReference>
<gene>
    <name evidence="2" type="ORF">ElyMa_003424400</name>
</gene>
<keyword evidence="3" id="KW-1185">Reference proteome</keyword>
<reference evidence="2 3" key="1">
    <citation type="journal article" date="2021" name="Elife">
        <title>Chloroplast acquisition without the gene transfer in kleptoplastic sea slugs, Plakobranchus ocellatus.</title>
        <authorList>
            <person name="Maeda T."/>
            <person name="Takahashi S."/>
            <person name="Yoshida T."/>
            <person name="Shimamura S."/>
            <person name="Takaki Y."/>
            <person name="Nagai Y."/>
            <person name="Toyoda A."/>
            <person name="Suzuki Y."/>
            <person name="Arimoto A."/>
            <person name="Ishii H."/>
            <person name="Satoh N."/>
            <person name="Nishiyama T."/>
            <person name="Hasebe M."/>
            <person name="Maruyama T."/>
            <person name="Minagawa J."/>
            <person name="Obokata J."/>
            <person name="Shigenobu S."/>
        </authorList>
    </citation>
    <scope>NUCLEOTIDE SEQUENCE [LARGE SCALE GENOMIC DNA]</scope>
</reference>
<dbReference type="EMBL" id="BMAT01007037">
    <property type="protein sequence ID" value="GFS24761.1"/>
    <property type="molecule type" value="Genomic_DNA"/>
</dbReference>
<proteinExistence type="predicted"/>
<keyword evidence="2" id="KW-0176">Collagen</keyword>
<accession>A0AAV4JTR7</accession>